<dbReference type="AlphaFoldDB" id="A0A975GS52"/>
<gene>
    <name evidence="1" type="ORF">dnm_076270</name>
</gene>
<sequence>MGIKNKGYTLPQLMVTAAAREIADNEVIFVGMRLPMLSFFLAKSTHAPNAVGVYELGIVRDTVAPEGILTMGDLPNLFRAQWLADTADAMGLLQQGFVDASFIGGAQVDRFGNLNTSYIGSVENVDTRLPGSGGACDLASLGKRHIIIMAHQKHRFVPRVDYITSPGYGEGPGWRQQMGLTGGGPSAVITTLGVLHFDPDTCEMTLTSVHPGVTVDEVLENTGWPLQIAAELSQTPEPTDAELSMLRRFDPKGYWTGA</sequence>
<dbReference type="InterPro" id="IPR004165">
    <property type="entry name" value="CoA_trans_fam_I"/>
</dbReference>
<evidence type="ECO:0000313" key="1">
    <source>
        <dbReference type="EMBL" id="QTA91557.1"/>
    </source>
</evidence>
<dbReference type="PANTHER" id="PTHR43293:SF3">
    <property type="entry name" value="CHOLESTEROL RING-CLEAVING HYDROLASE IPDB SUBUNIT"/>
    <property type="match status" value="1"/>
</dbReference>
<proteinExistence type="predicted"/>
<dbReference type="SUPFAM" id="SSF100950">
    <property type="entry name" value="NagB/RpiA/CoA transferase-like"/>
    <property type="match status" value="1"/>
</dbReference>
<dbReference type="Proteomes" id="UP000663722">
    <property type="component" value="Chromosome"/>
</dbReference>
<dbReference type="InterPro" id="IPR037171">
    <property type="entry name" value="NagB/RpiA_transferase-like"/>
</dbReference>
<protein>
    <submittedName>
        <fullName evidence="1">Coenzyme A transferase</fullName>
    </submittedName>
</protein>
<dbReference type="GO" id="GO:0008410">
    <property type="term" value="F:CoA-transferase activity"/>
    <property type="evidence" value="ECO:0007669"/>
    <property type="project" value="InterPro"/>
</dbReference>
<name>A0A975GS52_9BACT</name>
<dbReference type="EMBL" id="CP061800">
    <property type="protein sequence ID" value="QTA91557.1"/>
    <property type="molecule type" value="Genomic_DNA"/>
</dbReference>
<reference evidence="1" key="1">
    <citation type="journal article" date="2021" name="Microb. Physiol.">
        <title>Proteogenomic Insights into the Physiology of Marine, Sulfate-Reducing, Filamentous Desulfonema limicola and Desulfonema magnum.</title>
        <authorList>
            <person name="Schnaars V."/>
            <person name="Wohlbrand L."/>
            <person name="Scheve S."/>
            <person name="Hinrichs C."/>
            <person name="Reinhardt R."/>
            <person name="Rabus R."/>
        </authorList>
    </citation>
    <scope>NUCLEOTIDE SEQUENCE</scope>
    <source>
        <strain evidence="1">4be13</strain>
    </source>
</reference>
<dbReference type="RefSeq" id="WP_207679288.1">
    <property type="nucleotide sequence ID" value="NZ_CP061800.1"/>
</dbReference>
<accession>A0A975GS52</accession>
<dbReference type="Pfam" id="PF01144">
    <property type="entry name" value="CoA_trans"/>
    <property type="match status" value="1"/>
</dbReference>
<keyword evidence="1" id="KW-0808">Transferase</keyword>
<keyword evidence="2" id="KW-1185">Reference proteome</keyword>
<organism evidence="1 2">
    <name type="scientific">Desulfonema magnum</name>
    <dbReference type="NCBI Taxonomy" id="45655"/>
    <lineage>
        <taxon>Bacteria</taxon>
        <taxon>Pseudomonadati</taxon>
        <taxon>Thermodesulfobacteriota</taxon>
        <taxon>Desulfobacteria</taxon>
        <taxon>Desulfobacterales</taxon>
        <taxon>Desulfococcaceae</taxon>
        <taxon>Desulfonema</taxon>
    </lineage>
</organism>
<evidence type="ECO:0000313" key="2">
    <source>
        <dbReference type="Proteomes" id="UP000663722"/>
    </source>
</evidence>
<dbReference type="Gene3D" id="3.40.1080.10">
    <property type="entry name" value="Glutaconate Coenzyme A-transferase"/>
    <property type="match status" value="1"/>
</dbReference>
<dbReference type="KEGG" id="dmm:dnm_076270"/>
<dbReference type="PANTHER" id="PTHR43293">
    <property type="entry name" value="ACETATE COA-TRANSFERASE YDIF"/>
    <property type="match status" value="1"/>
</dbReference>
<dbReference type="SMART" id="SM00882">
    <property type="entry name" value="CoA_trans"/>
    <property type="match status" value="1"/>
</dbReference>